<keyword evidence="2" id="KW-1133">Transmembrane helix</keyword>
<keyword evidence="4" id="KW-1185">Reference proteome</keyword>
<protein>
    <submittedName>
        <fullName evidence="3">Uncharacterized protein</fullName>
    </submittedName>
</protein>
<organism evidence="3 4">
    <name type="scientific">Novosphingobium clariflavum</name>
    <dbReference type="NCBI Taxonomy" id="2029884"/>
    <lineage>
        <taxon>Bacteria</taxon>
        <taxon>Pseudomonadati</taxon>
        <taxon>Pseudomonadota</taxon>
        <taxon>Alphaproteobacteria</taxon>
        <taxon>Sphingomonadales</taxon>
        <taxon>Sphingomonadaceae</taxon>
        <taxon>Novosphingobium</taxon>
    </lineage>
</organism>
<evidence type="ECO:0000256" key="1">
    <source>
        <dbReference type="SAM" id="MobiDB-lite"/>
    </source>
</evidence>
<evidence type="ECO:0000313" key="4">
    <source>
        <dbReference type="Proteomes" id="UP001589858"/>
    </source>
</evidence>
<feature type="transmembrane region" description="Helical" evidence="2">
    <location>
        <begin position="74"/>
        <end position="101"/>
    </location>
</feature>
<dbReference type="Proteomes" id="UP001589858">
    <property type="component" value="Unassembled WGS sequence"/>
</dbReference>
<comment type="caution">
    <text evidence="3">The sequence shown here is derived from an EMBL/GenBank/DDBJ whole genome shotgun (WGS) entry which is preliminary data.</text>
</comment>
<keyword evidence="2" id="KW-0812">Transmembrane</keyword>
<keyword evidence="2" id="KW-0472">Membrane</keyword>
<evidence type="ECO:0000256" key="2">
    <source>
        <dbReference type="SAM" id="Phobius"/>
    </source>
</evidence>
<accession>A0ABV6SCH5</accession>
<name>A0ABV6SCH5_9SPHN</name>
<proteinExistence type="predicted"/>
<evidence type="ECO:0000313" key="3">
    <source>
        <dbReference type="EMBL" id="MFC0686529.1"/>
    </source>
</evidence>
<sequence length="105" mass="10340">MSNNSGPAKVRVLSSGTPEWNPARRRGDLPNAETNAVQGAAGGGAAGGKDAGLALPLGSGDVLQGQKGNANGSLLWMAGAILLFVIGSAIGGLFVTISVLFPGLL</sequence>
<dbReference type="EMBL" id="JBHLTM010000070">
    <property type="protein sequence ID" value="MFC0686529.1"/>
    <property type="molecule type" value="Genomic_DNA"/>
</dbReference>
<gene>
    <name evidence="3" type="ORF">ACFFF8_18240</name>
</gene>
<feature type="region of interest" description="Disordered" evidence="1">
    <location>
        <begin position="1"/>
        <end position="47"/>
    </location>
</feature>
<dbReference type="RefSeq" id="WP_267222609.1">
    <property type="nucleotide sequence ID" value="NZ_JAPCWC010000016.1"/>
</dbReference>
<reference evidence="3 4" key="1">
    <citation type="submission" date="2024-09" db="EMBL/GenBank/DDBJ databases">
        <authorList>
            <person name="Sun Q."/>
            <person name="Mori K."/>
        </authorList>
    </citation>
    <scope>NUCLEOTIDE SEQUENCE [LARGE SCALE GENOMIC DNA]</scope>
    <source>
        <strain evidence="3 4">CICC 11035S</strain>
    </source>
</reference>